<organism evidence="1 2">
    <name type="scientific">Candolleomyces aberdarensis</name>
    <dbReference type="NCBI Taxonomy" id="2316362"/>
    <lineage>
        <taxon>Eukaryota</taxon>
        <taxon>Fungi</taxon>
        <taxon>Dikarya</taxon>
        <taxon>Basidiomycota</taxon>
        <taxon>Agaricomycotina</taxon>
        <taxon>Agaricomycetes</taxon>
        <taxon>Agaricomycetidae</taxon>
        <taxon>Agaricales</taxon>
        <taxon>Agaricineae</taxon>
        <taxon>Psathyrellaceae</taxon>
        <taxon>Candolleomyces</taxon>
    </lineage>
</organism>
<evidence type="ECO:0000313" key="1">
    <source>
        <dbReference type="EMBL" id="RXW17390.1"/>
    </source>
</evidence>
<dbReference type="Proteomes" id="UP000290288">
    <property type="component" value="Unassembled WGS sequence"/>
</dbReference>
<proteinExistence type="predicted"/>
<evidence type="ECO:0000313" key="2">
    <source>
        <dbReference type="Proteomes" id="UP000290288"/>
    </source>
</evidence>
<dbReference type="EMBL" id="SDEE01000345">
    <property type="protein sequence ID" value="RXW17390.1"/>
    <property type="molecule type" value="Genomic_DNA"/>
</dbReference>
<comment type="caution">
    <text evidence="1">The sequence shown here is derived from an EMBL/GenBank/DDBJ whole genome shotgun (WGS) entry which is preliminary data.</text>
</comment>
<accession>A0A4Q2DCE3</accession>
<dbReference type="AlphaFoldDB" id="A0A4Q2DCE3"/>
<reference evidence="1 2" key="1">
    <citation type="submission" date="2019-01" db="EMBL/GenBank/DDBJ databases">
        <title>Draft genome sequence of Psathyrella aberdarensis IHI B618.</title>
        <authorList>
            <person name="Buettner E."/>
            <person name="Kellner H."/>
        </authorList>
    </citation>
    <scope>NUCLEOTIDE SEQUENCE [LARGE SCALE GENOMIC DNA]</scope>
    <source>
        <strain evidence="1 2">IHI B618</strain>
    </source>
</reference>
<gene>
    <name evidence="1" type="ORF">EST38_g8466</name>
</gene>
<protein>
    <submittedName>
        <fullName evidence="1">Uncharacterized protein</fullName>
    </submittedName>
</protein>
<name>A0A4Q2DCE3_9AGAR</name>
<keyword evidence="2" id="KW-1185">Reference proteome</keyword>
<sequence>MDKGLPVWEVLSLPIAGQASPHEAGSSHQDTLDFLLPKLTSISCECDAKDFTPHDLQRFIQSRRQDNLALAQLDACKLQKIRISLENHCSGFTPLAQKHQEDRQREFLEELTTELGVDVEGLQMDIEWPYSESSFDEAFLPSYGFEDVNFVDG</sequence>